<evidence type="ECO:0000313" key="4">
    <source>
        <dbReference type="Proteomes" id="UP000435036"/>
    </source>
</evidence>
<sequence length="459" mass="50467">MMKNIMTCGMFSMFILGSNTLYAQENQPNTLGSLWPLVEANYPGLQAKNAAVAVSQLEEQALKSSMLPQVKMQAQNSYGTFEGSSGAFFPQAGFFNVSGNQALSGSNVTANSFASTTLEWEVLTFGRQQKEKEAAALKTSKTQSEQEAYQLNLKKILANRYISLLYHSAKLNWTAKNTQRLDDIRKITAGLSAAGLRPAADSLLASSSYMQALGEQDQWTGAKTASQIKVLELLQTDSLSAQPPVQRFVQPQPAQQHQELLIANHPVLQTLSKQEDYYATQAEVSKKAALPSVKLLGGYAFRGSGIQPNGTVSAAWHDGFGNTTNNVLAGIGLTWNLTNLHTNKIKAASHLKEAEASRFLQEEYAQAMQADISASQQQIRLQFAQLQKTDAALKQSQDAYAMYLARYKSGLIALSELLQISSLLEQAENKHIEASRHYWMLQAEEATLTANFDYLFNNL</sequence>
<comment type="similarity">
    <text evidence="1">Belongs to the outer membrane factor (OMF) (TC 1.B.17) family.</text>
</comment>
<dbReference type="SUPFAM" id="SSF56954">
    <property type="entry name" value="Outer membrane efflux proteins (OEP)"/>
    <property type="match status" value="1"/>
</dbReference>
<evidence type="ECO:0000256" key="2">
    <source>
        <dbReference type="SAM" id="SignalP"/>
    </source>
</evidence>
<name>A0A6N8KXW9_9SPHI</name>
<dbReference type="RefSeq" id="WP_160367403.1">
    <property type="nucleotide sequence ID" value="NZ_WSQA01000001.1"/>
</dbReference>
<organism evidence="3 4">
    <name type="scientific">Sphingobacterium humi</name>
    <dbReference type="NCBI Taxonomy" id="1796905"/>
    <lineage>
        <taxon>Bacteria</taxon>
        <taxon>Pseudomonadati</taxon>
        <taxon>Bacteroidota</taxon>
        <taxon>Sphingobacteriia</taxon>
        <taxon>Sphingobacteriales</taxon>
        <taxon>Sphingobacteriaceae</taxon>
        <taxon>Sphingobacterium</taxon>
    </lineage>
</organism>
<gene>
    <name evidence="3" type="ORF">GQF63_01955</name>
</gene>
<protein>
    <submittedName>
        <fullName evidence="3">TolC family protein</fullName>
    </submittedName>
</protein>
<dbReference type="Gene3D" id="1.20.1600.10">
    <property type="entry name" value="Outer membrane efflux proteins (OEP)"/>
    <property type="match status" value="1"/>
</dbReference>
<dbReference type="InterPro" id="IPR003423">
    <property type="entry name" value="OMP_efflux"/>
</dbReference>
<comment type="caution">
    <text evidence="3">The sequence shown here is derived from an EMBL/GenBank/DDBJ whole genome shotgun (WGS) entry which is preliminary data.</text>
</comment>
<reference evidence="3 4" key="1">
    <citation type="submission" date="2019-12" db="EMBL/GenBank/DDBJ databases">
        <authorList>
            <person name="Dong K."/>
        </authorList>
    </citation>
    <scope>NUCLEOTIDE SEQUENCE [LARGE SCALE GENOMIC DNA]</scope>
    <source>
        <strain evidence="3 4">JCM 31225</strain>
    </source>
</reference>
<dbReference type="InterPro" id="IPR010131">
    <property type="entry name" value="MdtP/NodT-like"/>
</dbReference>
<dbReference type="AlphaFoldDB" id="A0A6N8KXW9"/>
<dbReference type="PANTHER" id="PTHR30203">
    <property type="entry name" value="OUTER MEMBRANE CATION EFFLUX PROTEIN"/>
    <property type="match status" value="1"/>
</dbReference>
<keyword evidence="4" id="KW-1185">Reference proteome</keyword>
<feature type="chain" id="PRO_5027057388" evidence="2">
    <location>
        <begin position="24"/>
        <end position="459"/>
    </location>
</feature>
<dbReference type="Proteomes" id="UP000435036">
    <property type="component" value="Unassembled WGS sequence"/>
</dbReference>
<keyword evidence="2" id="KW-0732">Signal</keyword>
<proteinExistence type="inferred from homology"/>
<accession>A0A6N8KXW9</accession>
<dbReference type="OrthoDB" id="654853at2"/>
<evidence type="ECO:0000256" key="1">
    <source>
        <dbReference type="ARBA" id="ARBA00007613"/>
    </source>
</evidence>
<dbReference type="GO" id="GO:0015562">
    <property type="term" value="F:efflux transmembrane transporter activity"/>
    <property type="evidence" value="ECO:0007669"/>
    <property type="project" value="InterPro"/>
</dbReference>
<evidence type="ECO:0000313" key="3">
    <source>
        <dbReference type="EMBL" id="MVZ60778.1"/>
    </source>
</evidence>
<feature type="signal peptide" evidence="2">
    <location>
        <begin position="1"/>
        <end position="23"/>
    </location>
</feature>
<dbReference type="Pfam" id="PF02321">
    <property type="entry name" value="OEP"/>
    <property type="match status" value="1"/>
</dbReference>
<dbReference type="EMBL" id="WSQA01000001">
    <property type="protein sequence ID" value="MVZ60778.1"/>
    <property type="molecule type" value="Genomic_DNA"/>
</dbReference>